<feature type="compositionally biased region" description="Basic residues" evidence="3">
    <location>
        <begin position="806"/>
        <end position="818"/>
    </location>
</feature>
<evidence type="ECO:0000259" key="4">
    <source>
        <dbReference type="Pfam" id="PF04780"/>
    </source>
</evidence>
<feature type="region of interest" description="Disordered" evidence="3">
    <location>
        <begin position="1090"/>
        <end position="1112"/>
    </location>
</feature>
<comment type="caution">
    <text evidence="6">The sequence shown here is derived from an EMBL/GenBank/DDBJ whole genome shotgun (WGS) entry which is preliminary data.</text>
</comment>
<feature type="region of interest" description="Disordered" evidence="3">
    <location>
        <begin position="791"/>
        <end position="982"/>
    </location>
</feature>
<dbReference type="PANTHER" id="PTHR22975:SF9">
    <property type="entry name" value="ECHINUS SPLICE FORM 3"/>
    <property type="match status" value="1"/>
</dbReference>
<dbReference type="GO" id="GO:0016787">
    <property type="term" value="F:hydrolase activity"/>
    <property type="evidence" value="ECO:0007669"/>
    <property type="project" value="UniProtKB-KW"/>
</dbReference>
<feature type="compositionally biased region" description="Basic and acidic residues" evidence="3">
    <location>
        <begin position="1305"/>
        <end position="1316"/>
    </location>
</feature>
<evidence type="ECO:0000259" key="5">
    <source>
        <dbReference type="Pfam" id="PF04781"/>
    </source>
</evidence>
<proteinExistence type="predicted"/>
<dbReference type="InterPro" id="IPR052398">
    <property type="entry name" value="Ubiquitin_hydrolase_53/54"/>
</dbReference>
<organism evidence="6 7">
    <name type="scientific">Carya illinoinensis</name>
    <name type="common">Pecan</name>
    <dbReference type="NCBI Taxonomy" id="32201"/>
    <lineage>
        <taxon>Eukaryota</taxon>
        <taxon>Viridiplantae</taxon>
        <taxon>Streptophyta</taxon>
        <taxon>Embryophyta</taxon>
        <taxon>Tracheophyta</taxon>
        <taxon>Spermatophyta</taxon>
        <taxon>Magnoliopsida</taxon>
        <taxon>eudicotyledons</taxon>
        <taxon>Gunneridae</taxon>
        <taxon>Pentapetalae</taxon>
        <taxon>rosids</taxon>
        <taxon>fabids</taxon>
        <taxon>Fagales</taxon>
        <taxon>Juglandaceae</taxon>
        <taxon>Carya</taxon>
    </lineage>
</organism>
<gene>
    <name evidence="6" type="ORF">I3842_13G160600</name>
</gene>
<reference evidence="6" key="1">
    <citation type="submission" date="2021-01" db="EMBL/GenBank/DDBJ databases">
        <authorList>
            <person name="Lovell J.T."/>
            <person name="Bentley N."/>
            <person name="Bhattarai G."/>
            <person name="Jenkins J.W."/>
            <person name="Sreedasyam A."/>
            <person name="Alarcon Y."/>
            <person name="Bock C."/>
            <person name="Boston L."/>
            <person name="Carlson J."/>
            <person name="Cervantes K."/>
            <person name="Clermont K."/>
            <person name="Krom N."/>
            <person name="Kubenka K."/>
            <person name="Mamidi S."/>
            <person name="Mattison C."/>
            <person name="Monteros M."/>
            <person name="Pisani C."/>
            <person name="Plott C."/>
            <person name="Rajasekar S."/>
            <person name="Rhein H.S."/>
            <person name="Rohla C."/>
            <person name="Song M."/>
            <person name="Hilaire R.S."/>
            <person name="Shu S."/>
            <person name="Wells L."/>
            <person name="Wang X."/>
            <person name="Webber J."/>
            <person name="Heerema R.J."/>
            <person name="Klein P."/>
            <person name="Conner P."/>
            <person name="Grauke L."/>
            <person name="Grimwood J."/>
            <person name="Schmutz J."/>
            <person name="Randall J.J."/>
        </authorList>
    </citation>
    <scope>NUCLEOTIDE SEQUENCE</scope>
    <source>
        <tissue evidence="6">Leaf</tissue>
    </source>
</reference>
<feature type="domain" description="DUF629" evidence="4">
    <location>
        <begin position="270"/>
        <end position="698"/>
    </location>
</feature>
<feature type="domain" description="DUF627" evidence="5">
    <location>
        <begin position="48"/>
        <end position="153"/>
    </location>
</feature>
<protein>
    <submittedName>
        <fullName evidence="6">Uncharacterized protein</fullName>
    </submittedName>
</protein>
<evidence type="ECO:0000256" key="2">
    <source>
        <dbReference type="ARBA" id="ARBA00022801"/>
    </source>
</evidence>
<feature type="region of interest" description="Disordered" evidence="3">
    <location>
        <begin position="1342"/>
        <end position="1375"/>
    </location>
</feature>
<feature type="region of interest" description="Disordered" evidence="3">
    <location>
        <begin position="1161"/>
        <end position="1181"/>
    </location>
</feature>
<feature type="compositionally biased region" description="Acidic residues" evidence="3">
    <location>
        <begin position="1236"/>
        <end position="1247"/>
    </location>
</feature>
<feature type="compositionally biased region" description="Acidic residues" evidence="3">
    <location>
        <begin position="1293"/>
        <end position="1304"/>
    </location>
</feature>
<feature type="region of interest" description="Disordered" evidence="3">
    <location>
        <begin position="1"/>
        <end position="33"/>
    </location>
</feature>
<feature type="compositionally biased region" description="Basic and acidic residues" evidence="3">
    <location>
        <begin position="1042"/>
        <end position="1053"/>
    </location>
</feature>
<dbReference type="Proteomes" id="UP000811246">
    <property type="component" value="Chromosome 13"/>
</dbReference>
<feature type="compositionally biased region" description="Basic and acidic residues" evidence="3">
    <location>
        <begin position="1248"/>
        <end position="1263"/>
    </location>
</feature>
<feature type="region of interest" description="Disordered" evidence="3">
    <location>
        <begin position="1283"/>
        <end position="1316"/>
    </location>
</feature>
<evidence type="ECO:0000313" key="7">
    <source>
        <dbReference type="Proteomes" id="UP000811246"/>
    </source>
</evidence>
<feature type="compositionally biased region" description="Basic and acidic residues" evidence="3">
    <location>
        <begin position="1360"/>
        <end position="1375"/>
    </location>
</feature>
<evidence type="ECO:0000313" key="6">
    <source>
        <dbReference type="EMBL" id="KAG6682792.1"/>
    </source>
</evidence>
<evidence type="ECO:0000256" key="3">
    <source>
        <dbReference type="SAM" id="MobiDB-lite"/>
    </source>
</evidence>
<sequence length="1419" mass="159920">MAHKNFSPASRHKQASPAPSSSPDPPLSDDSPAMYRGEYEGAVGAVMFGDHARALELVDDAISRYPDSALLHCTRNVICYRAASLIRDYKFKVEYLKKAAEFAGLALAVAPNSISCARLNVTTLFELTEIASPSSVSNYEEVIRHCENALMLKNPADPLEGRLGKTKAERVLSVRKAFVMVIEKAKTRISLLGGGNSKDWLKKLVENDLLSGIKKGFENMERLRKEITDPMPLKVKFPASSRASGDDRFTEKRKKQNLKKLMSSVGNTGRVRTYWNNMDIKERKELFTIGIEDLIAYLDKNKLAMVKEALVEAIDFAKVTKKWKFWECCCCEERFSVDESNLDHIGNMHVAPLYENIQSAAPELLAPDLAHNMLQADVWKPVDSISAAKIMEDLPSTADNGSEGFTVSQWPYCDDRKRADIIEKIRSCLQMFMQINCLASSHLTMLLTMTMDMLQNRIPRSILEDHGLHQTLRSICLLEVPELEHVLDCLEDLAGACPLRLLCERFSIEESVGYQGPCIKERIVFSSDFSCLHLDERLLRGRIDAPDDGIAVASTIAEDCGNDEAELSADSDAIVYELCVGVPKIGEQWKEWTSMREPTKSQGKDLMKILETELFREQLMLARKLRILRYENTLLSVERICVEENRKRELIPDYDPQSFESLLSKRKKELEMEGDAAIDSTSNEMDIILGILEEAQADSDINKAIQNQREHISREVYRLDVIILATKFALGQTGKKIWSVLVHDYRFIIVPLLKSFVQARLQDMVDKDAAEKSSTAAEALLAELAVDAKKNTDKGGVGSKKGDGKSKRKKKGKYHSKAKNSEGTGGSEERHPFNPKNMEQYPDELEQGEQENVGEHVGPSKQEQEEERLQDMADKDAAEKPTTAAESLSAELAVDVKKNTDKGGVGSKKGEGKSKRKKKGKYHSKAKNSEGTGGSEDRHPFNPKNVEQYEIPISPDELEQREQEDVGPSKQEQEEELQREDMEVERKLEEVLEFQRKFEDEAKQKRLAEKAKIVGGTSAENVAEDVHVVSSKLSEDVGPMEQGKEEELHHEDEEVQRKIDEALEFQTKLEADGKQKRLAEKAKIMENVAEDVPVISSGPGENVDPSELEHEEKFQLEGEEVQRKVDKALEIYLKFEEEVKRKLRSEKAKIEEYVVEEVPLVSSEPGEGVGPSEQKQKGELQCGDEELQRKLDEALEFYFKFEDEARRKRLAEKAKIIENVAEDVPVISYEPGGEGVELDPSDLEQEGELQHGDEEVQRKDEAGRKRLAEKAKIIENVAEDVPVISYEPGGEGVELDPSEQEQEGELQHGDEEVQRKVDEINFEDEAERNRLAGKAKIMENVADDVPVISSEPGEDVGPSKQEREEEHQRVDEVQRELDETLELQSEIDNEAEHKLDELEKNVGGPSEKNVGRWFCCHLQ</sequence>
<feature type="compositionally biased region" description="Basic residues" evidence="3">
    <location>
        <begin position="914"/>
        <end position="926"/>
    </location>
</feature>
<name>A0A922IU28_CARIL</name>
<dbReference type="EMBL" id="CM031837">
    <property type="protein sequence ID" value="KAG6682792.1"/>
    <property type="molecule type" value="Genomic_DNA"/>
</dbReference>
<dbReference type="Pfam" id="PF04781">
    <property type="entry name" value="DUF627"/>
    <property type="match status" value="1"/>
</dbReference>
<feature type="region of interest" description="Disordered" evidence="3">
    <location>
        <begin position="1228"/>
        <end position="1263"/>
    </location>
</feature>
<feature type="compositionally biased region" description="Basic and acidic residues" evidence="3">
    <location>
        <begin position="867"/>
        <end position="879"/>
    </location>
</feature>
<evidence type="ECO:0000256" key="1">
    <source>
        <dbReference type="ARBA" id="ARBA00022786"/>
    </source>
</evidence>
<keyword evidence="1" id="KW-0833">Ubl conjugation pathway</keyword>
<dbReference type="PANTHER" id="PTHR22975">
    <property type="entry name" value="UBIQUITIN SPECIFIC PROTEINASE"/>
    <property type="match status" value="1"/>
</dbReference>
<dbReference type="Pfam" id="PF04780">
    <property type="entry name" value="DUF629"/>
    <property type="match status" value="1"/>
</dbReference>
<dbReference type="InterPro" id="IPR006865">
    <property type="entry name" value="DUF629"/>
</dbReference>
<feature type="region of interest" description="Disordered" evidence="3">
    <location>
        <begin position="1030"/>
        <end position="1053"/>
    </location>
</feature>
<dbReference type="InterPro" id="IPR006866">
    <property type="entry name" value="DUF627_N"/>
</dbReference>
<accession>A0A922IU28</accession>
<keyword evidence="2" id="KW-0378">Hydrolase</keyword>